<name>A0ABQ0DMJ5_9EUKA</name>
<dbReference type="EMBL" id="BAAFRS010000172">
    <property type="protein sequence ID" value="GAB1224082.1"/>
    <property type="molecule type" value="Genomic_DNA"/>
</dbReference>
<sequence length="116" mass="13854">MEYVTTCISQFPDEYFDNNIKYLTQKIEGSIEKTFFNGYQFNVCKGIIHQNDYLVLYIQKPENGKAVKYFIKNQSLQIFQYQYEKGWVLNVDSQIKKIFRSDAPYGFISKFIEIKK</sequence>
<reference evidence="1 2" key="1">
    <citation type="journal article" date="2019" name="PLoS Negl. Trop. Dis.">
        <title>Whole genome sequencing of Entamoeba nuttalli reveals mammalian host-related molecular signatures and a novel octapeptide-repeat surface protein.</title>
        <authorList>
            <person name="Tanaka M."/>
            <person name="Makiuchi T."/>
            <person name="Komiyama T."/>
            <person name="Shiina T."/>
            <person name="Osaki K."/>
            <person name="Tachibana H."/>
        </authorList>
    </citation>
    <scope>NUCLEOTIDE SEQUENCE [LARGE SCALE GENOMIC DNA]</scope>
    <source>
        <strain evidence="1 2">P19-061405</strain>
    </source>
</reference>
<evidence type="ECO:0000313" key="2">
    <source>
        <dbReference type="Proteomes" id="UP001628156"/>
    </source>
</evidence>
<organism evidence="1 2">
    <name type="scientific">Entamoeba nuttalli</name>
    <dbReference type="NCBI Taxonomy" id="412467"/>
    <lineage>
        <taxon>Eukaryota</taxon>
        <taxon>Amoebozoa</taxon>
        <taxon>Evosea</taxon>
        <taxon>Archamoebae</taxon>
        <taxon>Mastigamoebida</taxon>
        <taxon>Entamoebidae</taxon>
        <taxon>Entamoeba</taxon>
    </lineage>
</organism>
<gene>
    <name evidence="1" type="ORF">ENUP19_0172G0034</name>
</gene>
<proteinExistence type="predicted"/>
<protein>
    <submittedName>
        <fullName evidence="1">Uncharacterized protein</fullName>
    </submittedName>
</protein>
<keyword evidence="2" id="KW-1185">Reference proteome</keyword>
<evidence type="ECO:0000313" key="1">
    <source>
        <dbReference type="EMBL" id="GAB1224082.1"/>
    </source>
</evidence>
<accession>A0ABQ0DMJ5</accession>
<comment type="caution">
    <text evidence="1">The sequence shown here is derived from an EMBL/GenBank/DDBJ whole genome shotgun (WGS) entry which is preliminary data.</text>
</comment>
<dbReference type="Proteomes" id="UP001628156">
    <property type="component" value="Unassembled WGS sequence"/>
</dbReference>